<dbReference type="RefSeq" id="WP_158913570.1">
    <property type="nucleotide sequence ID" value="NZ_CP046875.1"/>
</dbReference>
<evidence type="ECO:0000313" key="2">
    <source>
        <dbReference type="Proteomes" id="UP000433223"/>
    </source>
</evidence>
<dbReference type="AlphaFoldDB" id="A0AAE6UY76"/>
<protein>
    <submittedName>
        <fullName evidence="1">Uncharacterized protein</fullName>
    </submittedName>
</protein>
<dbReference type="Proteomes" id="UP000433223">
    <property type="component" value="Chromosome"/>
</dbReference>
<keyword evidence="2" id="KW-1185">Reference proteome</keyword>
<evidence type="ECO:0000313" key="1">
    <source>
        <dbReference type="EMBL" id="QGZ27076.1"/>
    </source>
</evidence>
<name>A0AAE6UY76_9STRE</name>
<proteinExistence type="predicted"/>
<gene>
    <name evidence="1" type="ORF">GP482_02490</name>
</gene>
<sequence length="242" mass="28118">MENTDVFSSEESQAIVNALLRGYRNHIDDRIQKSKELRVSGAFAWTKGNFLDSALAESECFESWRKQKAGYSWEYLEFELQNEKYGDCLFIIKGSKRLHSSYNTKNKSQYLSEYAKINRETVEKVKKERGIVNGQGVQLELFPKEDSNSTFDDVVQTRYQSFFIIRYETDENSKFVKVEIVMPDELGNLYLIQDMSQYISSSNVEFNDEQNVALLNLPKEIIPMEEFNIIPKIDTSTEVSNN</sequence>
<reference evidence="1 2" key="1">
    <citation type="submission" date="2019-12" db="EMBL/GenBank/DDBJ databases">
        <title>Complete genome sequence of Streptococcus lutetiensis CNU 77-61 isolated from Capra aegagrus hircus.</title>
        <authorList>
            <person name="Park S.Y."/>
            <person name="Kim J.H."/>
            <person name="Seo S.W."/>
        </authorList>
    </citation>
    <scope>NUCLEOTIDE SEQUENCE [LARGE SCALE GENOMIC DNA]</scope>
    <source>
        <strain evidence="1 2">CNU_77-61</strain>
    </source>
</reference>
<accession>A0AAE6UY76</accession>
<dbReference type="EMBL" id="CP046875">
    <property type="protein sequence ID" value="QGZ27076.1"/>
    <property type="molecule type" value="Genomic_DNA"/>
</dbReference>
<organism evidence="1 2">
    <name type="scientific">Streptococcus ruminicola</name>
    <dbReference type="NCBI Taxonomy" id="2686210"/>
    <lineage>
        <taxon>Bacteria</taxon>
        <taxon>Bacillati</taxon>
        <taxon>Bacillota</taxon>
        <taxon>Bacilli</taxon>
        <taxon>Lactobacillales</taxon>
        <taxon>Streptococcaceae</taxon>
        <taxon>Streptococcus</taxon>
    </lineage>
</organism>